<dbReference type="EMBL" id="CP036432">
    <property type="protein sequence ID" value="QDV83564.1"/>
    <property type="molecule type" value="Genomic_DNA"/>
</dbReference>
<reference evidence="2 3" key="1">
    <citation type="submission" date="2019-02" db="EMBL/GenBank/DDBJ databases">
        <title>Deep-cultivation of Planctomycetes and their phenomic and genomic characterization uncovers novel biology.</title>
        <authorList>
            <person name="Wiegand S."/>
            <person name="Jogler M."/>
            <person name="Boedeker C."/>
            <person name="Pinto D."/>
            <person name="Vollmers J."/>
            <person name="Rivas-Marin E."/>
            <person name="Kohn T."/>
            <person name="Peeters S.H."/>
            <person name="Heuer A."/>
            <person name="Rast P."/>
            <person name="Oberbeckmann S."/>
            <person name="Bunk B."/>
            <person name="Jeske O."/>
            <person name="Meyerdierks A."/>
            <person name="Storesund J.E."/>
            <person name="Kallscheuer N."/>
            <person name="Luecker S."/>
            <person name="Lage O.M."/>
            <person name="Pohl T."/>
            <person name="Merkel B.J."/>
            <person name="Hornburger P."/>
            <person name="Mueller R.-W."/>
            <person name="Bruemmer F."/>
            <person name="Labrenz M."/>
            <person name="Spormann A.M."/>
            <person name="Op den Camp H."/>
            <person name="Overmann J."/>
            <person name="Amann R."/>
            <person name="Jetten M.S.M."/>
            <person name="Mascher T."/>
            <person name="Medema M.H."/>
            <person name="Devos D.P."/>
            <person name="Kaster A.-K."/>
            <person name="Ovreas L."/>
            <person name="Rohde M."/>
            <person name="Galperin M.Y."/>
            <person name="Jogler C."/>
        </authorList>
    </citation>
    <scope>NUCLEOTIDE SEQUENCE [LARGE SCALE GENOMIC DNA]</scope>
    <source>
        <strain evidence="2 3">TBK1r</strain>
    </source>
</reference>
<accession>A0ABX5XNL0</accession>
<proteinExistence type="predicted"/>
<evidence type="ECO:0008006" key="4">
    <source>
        <dbReference type="Google" id="ProtNLM"/>
    </source>
</evidence>
<protein>
    <recommendedName>
        <fullName evidence="4">AsmA-like C-terminal domain-containing protein</fullName>
    </recommendedName>
</protein>
<name>A0ABX5XNL0_9BACT</name>
<gene>
    <name evidence="2" type="ORF">TBK1r_25060</name>
</gene>
<feature type="compositionally biased region" description="Low complexity" evidence="1">
    <location>
        <begin position="42"/>
        <end position="53"/>
    </location>
</feature>
<evidence type="ECO:0000256" key="1">
    <source>
        <dbReference type="SAM" id="MobiDB-lite"/>
    </source>
</evidence>
<sequence>MAIEYPEMMIRNATLMPPLLFAALLVGALLIGATTASPLQAQQTLQPQQTAPAPAQPAPIQPAPVQPAPAKPAAVQPAAAQPVESPYRYWTTNWSLKDIAVGDLANKLRTIGLGLPIKVDGLATVEFEVGVPLNALRTGKAYRLEGSLSIRDLVADQIRFEVFRAEVTYADGRLDLDTLRAVEQLDASGNALPTAGSIAGSASAELLPRGSFSADVKTTNLRIGPIATLISRLGFAETDGVPQGSVTANVSVRGQVDQLNQPETLSVSGDLSAENLRRDSSIRFSLSAKQFSWQNGQLDLPSLRIESSDRPELFLDADAKLRFERSTHFESNLTANDLPMEDLFGLFISDAESIVQGKLDARGRLVGTIGPATTIDELDVELALASPSVSLGGVQLGILEHDIRLTRNHINLAPRTLPDSATDDPSLRPNLIIRSLDADFETTPEFARFSRLNGSLFGGTISGEGQIARNDQLDHSLDLRWENINPEIAIPIKALARRPKLSLETSGQVQWSVPAAKVLQPSEHQGTMAINIAALKLGEETLGSADVRLSVQRDTLDLNVEGTLLGGTINVRSDAPLDATTRWNQIPSKLRFTDFKVEKLSLRNLLLLTTLQRPRFDGRVDATVTPTSLVGDPAANLLIHLDGVTADGVLIARSLRLNLTVTNDSIVIRSARGTYGGGQLDAKGEWAIGPGVKLITARLTRARGNRILLPIHPQGDQWVGGIVSGRATVTGNGDNFIDSVRLSGSVQVEKGLTFGIPVGDAHSPMVVTFDTGLGNWQAKFPLVQSTLARGRLTGGLSLRSAGAGQKGTHLDSDWRINHVDFESLLRTYVGTRTIGRGDVTGTLHLDGNYIRDARDLNGQFRLQLGGTDATAVPGLASAGSLLGATSLIGTRFEQGEAVGRIRKGIILLESVLMTSDRVHVAAQGSAGLLDRRLHVNTIISTGNFQAQNLLLSRINTPTFTDFLPLRSVNRLLSDRTFVLEISGPTRDPIIRLMSGETLRANVQRFARQQAFSIIAADALLTD</sequence>
<keyword evidence="3" id="KW-1185">Reference proteome</keyword>
<dbReference type="Proteomes" id="UP000318081">
    <property type="component" value="Chromosome"/>
</dbReference>
<feature type="region of interest" description="Disordered" evidence="1">
    <location>
        <begin position="42"/>
        <end position="77"/>
    </location>
</feature>
<feature type="compositionally biased region" description="Pro residues" evidence="1">
    <location>
        <begin position="54"/>
        <end position="70"/>
    </location>
</feature>
<evidence type="ECO:0000313" key="3">
    <source>
        <dbReference type="Proteomes" id="UP000318081"/>
    </source>
</evidence>
<evidence type="ECO:0000313" key="2">
    <source>
        <dbReference type="EMBL" id="QDV83564.1"/>
    </source>
</evidence>
<organism evidence="2 3">
    <name type="scientific">Stieleria magnilauensis</name>
    <dbReference type="NCBI Taxonomy" id="2527963"/>
    <lineage>
        <taxon>Bacteria</taxon>
        <taxon>Pseudomonadati</taxon>
        <taxon>Planctomycetota</taxon>
        <taxon>Planctomycetia</taxon>
        <taxon>Pirellulales</taxon>
        <taxon>Pirellulaceae</taxon>
        <taxon>Stieleria</taxon>
    </lineage>
</organism>